<dbReference type="GO" id="GO:0051920">
    <property type="term" value="F:peroxiredoxin activity"/>
    <property type="evidence" value="ECO:0007669"/>
    <property type="project" value="InterPro"/>
</dbReference>
<evidence type="ECO:0000313" key="3">
    <source>
        <dbReference type="Proteomes" id="UP000001542"/>
    </source>
</evidence>
<accession>A2ERL9</accession>
<dbReference type="SMR" id="A2ERL9"/>
<dbReference type="InterPro" id="IPR052512">
    <property type="entry name" value="4CMD/NDH-1_regulator"/>
</dbReference>
<dbReference type="InParanoid" id="A2ERL9"/>
<reference evidence="2" key="1">
    <citation type="submission" date="2006-10" db="EMBL/GenBank/DDBJ databases">
        <authorList>
            <person name="Amadeo P."/>
            <person name="Zhao Q."/>
            <person name="Wortman J."/>
            <person name="Fraser-Liggett C."/>
            <person name="Carlton J."/>
        </authorList>
    </citation>
    <scope>NUCLEOTIDE SEQUENCE</scope>
    <source>
        <strain evidence="2">G3</strain>
    </source>
</reference>
<reference evidence="2" key="2">
    <citation type="journal article" date="2007" name="Science">
        <title>Draft genome sequence of the sexually transmitted pathogen Trichomonas vaginalis.</title>
        <authorList>
            <person name="Carlton J.M."/>
            <person name="Hirt R.P."/>
            <person name="Silva J.C."/>
            <person name="Delcher A.L."/>
            <person name="Schatz M."/>
            <person name="Zhao Q."/>
            <person name="Wortman J.R."/>
            <person name="Bidwell S.L."/>
            <person name="Alsmark U.C.M."/>
            <person name="Besteiro S."/>
            <person name="Sicheritz-Ponten T."/>
            <person name="Noel C.J."/>
            <person name="Dacks J.B."/>
            <person name="Foster P.G."/>
            <person name="Simillion C."/>
            <person name="Van de Peer Y."/>
            <person name="Miranda-Saavedra D."/>
            <person name="Barton G.J."/>
            <person name="Westrop G.D."/>
            <person name="Mueller S."/>
            <person name="Dessi D."/>
            <person name="Fiori P.L."/>
            <person name="Ren Q."/>
            <person name="Paulsen I."/>
            <person name="Zhang H."/>
            <person name="Bastida-Corcuera F.D."/>
            <person name="Simoes-Barbosa A."/>
            <person name="Brown M.T."/>
            <person name="Hayes R.D."/>
            <person name="Mukherjee M."/>
            <person name="Okumura C.Y."/>
            <person name="Schneider R."/>
            <person name="Smith A.J."/>
            <person name="Vanacova S."/>
            <person name="Villalvazo M."/>
            <person name="Haas B.J."/>
            <person name="Pertea M."/>
            <person name="Feldblyum T.V."/>
            <person name="Utterback T.R."/>
            <person name="Shu C.L."/>
            <person name="Osoegawa K."/>
            <person name="de Jong P.J."/>
            <person name="Hrdy I."/>
            <person name="Horvathova L."/>
            <person name="Zubacova Z."/>
            <person name="Dolezal P."/>
            <person name="Malik S.B."/>
            <person name="Logsdon J.M. Jr."/>
            <person name="Henze K."/>
            <person name="Gupta A."/>
            <person name="Wang C.C."/>
            <person name="Dunne R.L."/>
            <person name="Upcroft J.A."/>
            <person name="Upcroft P."/>
            <person name="White O."/>
            <person name="Salzberg S.L."/>
            <person name="Tang P."/>
            <person name="Chiu C.-H."/>
            <person name="Lee Y.-S."/>
            <person name="Embley T.M."/>
            <person name="Coombs G.H."/>
            <person name="Mottram J.C."/>
            <person name="Tachezy J."/>
            <person name="Fraser-Liggett C.M."/>
            <person name="Johnson P.J."/>
        </authorList>
    </citation>
    <scope>NUCLEOTIDE SEQUENCE [LARGE SCALE GENOMIC DNA]</scope>
    <source>
        <strain evidence="2">G3</strain>
    </source>
</reference>
<protein>
    <submittedName>
        <fullName evidence="2">Carboxymuconolactone decarboxylase, putative</fullName>
    </submittedName>
</protein>
<dbReference type="Proteomes" id="UP000001542">
    <property type="component" value="Unassembled WGS sequence"/>
</dbReference>
<dbReference type="Gene3D" id="1.20.1290.10">
    <property type="entry name" value="AhpD-like"/>
    <property type="match status" value="1"/>
</dbReference>
<dbReference type="AlphaFoldDB" id="A2ERL9"/>
<dbReference type="VEuPathDB" id="TrichDB:TVAG_474690"/>
<dbReference type="PANTHER" id="PTHR33570:SF2">
    <property type="entry name" value="CARBOXYMUCONOLACTONE DECARBOXYLASE-LIKE DOMAIN-CONTAINING PROTEIN"/>
    <property type="match status" value="1"/>
</dbReference>
<dbReference type="PANTHER" id="PTHR33570">
    <property type="entry name" value="4-CARBOXYMUCONOLACTONE DECARBOXYLASE FAMILY PROTEIN"/>
    <property type="match status" value="1"/>
</dbReference>
<dbReference type="EMBL" id="DS113468">
    <property type="protein sequence ID" value="EAY04671.1"/>
    <property type="molecule type" value="Genomic_DNA"/>
</dbReference>
<name>A2ERL9_TRIV3</name>
<dbReference type="SUPFAM" id="SSF69118">
    <property type="entry name" value="AhpD-like"/>
    <property type="match status" value="1"/>
</dbReference>
<sequence>MSNSLPSIDPRIPDAEFLNVFNEFENDVKNEIKVENEYRIPAILAILIGSRSIDYFPTFLDEAVSSGITITQIKEIIYQGIMLIGMAHVYPFLKIVNEHFNISEPADHHSTVTKENRKEKGIEKLNESFGFIMNGLPGLGPMSDWLMKYYYGELYTRDILSMRQRELILLCFLSVHGDSYMALSAHVMSNINVGNDKEFLKNVFYSLVPYMGSVKAYNAIKCIDDWKSPVHSD</sequence>
<keyword evidence="3" id="KW-1185">Reference proteome</keyword>
<organism evidence="2 3">
    <name type="scientific">Trichomonas vaginalis (strain ATCC PRA-98 / G3)</name>
    <dbReference type="NCBI Taxonomy" id="412133"/>
    <lineage>
        <taxon>Eukaryota</taxon>
        <taxon>Metamonada</taxon>
        <taxon>Parabasalia</taxon>
        <taxon>Trichomonadida</taxon>
        <taxon>Trichomonadidae</taxon>
        <taxon>Trichomonas</taxon>
    </lineage>
</organism>
<dbReference type="InterPro" id="IPR003779">
    <property type="entry name" value="CMD-like"/>
</dbReference>
<dbReference type="VEuPathDB" id="TrichDB:TVAGG3_0345150"/>
<dbReference type="Pfam" id="PF02627">
    <property type="entry name" value="CMD"/>
    <property type="match status" value="1"/>
</dbReference>
<evidence type="ECO:0000313" key="2">
    <source>
        <dbReference type="EMBL" id="EAY04671.1"/>
    </source>
</evidence>
<dbReference type="RefSeq" id="XP_001316894.1">
    <property type="nucleotide sequence ID" value="XM_001316859.1"/>
</dbReference>
<evidence type="ECO:0000259" key="1">
    <source>
        <dbReference type="Pfam" id="PF02627"/>
    </source>
</evidence>
<dbReference type="InterPro" id="IPR029032">
    <property type="entry name" value="AhpD-like"/>
</dbReference>
<proteinExistence type="predicted"/>
<feature type="domain" description="Carboxymuconolactone decarboxylase-like" evidence="1">
    <location>
        <begin position="144"/>
        <end position="223"/>
    </location>
</feature>
<dbReference type="KEGG" id="tva:4762533"/>
<gene>
    <name evidence="2" type="ORF">TVAG_474690</name>
</gene>